<feature type="non-terminal residue" evidence="1">
    <location>
        <position position="1"/>
    </location>
</feature>
<gene>
    <name evidence="1" type="ORF">TELCIR_17055</name>
</gene>
<reference evidence="1 2" key="1">
    <citation type="submission" date="2015-09" db="EMBL/GenBank/DDBJ databases">
        <title>Draft genome of the parasitic nematode Teladorsagia circumcincta isolate WARC Sus (inbred).</title>
        <authorList>
            <person name="Mitreva M."/>
        </authorList>
    </citation>
    <scope>NUCLEOTIDE SEQUENCE [LARGE SCALE GENOMIC DNA]</scope>
    <source>
        <strain evidence="1 2">S</strain>
    </source>
</reference>
<proteinExistence type="predicted"/>
<dbReference type="AlphaFoldDB" id="A0A2G9TTT4"/>
<evidence type="ECO:0000313" key="1">
    <source>
        <dbReference type="EMBL" id="PIO61423.1"/>
    </source>
</evidence>
<accession>A0A2G9TTT4</accession>
<keyword evidence="2" id="KW-1185">Reference proteome</keyword>
<name>A0A2G9TTT4_TELCI</name>
<protein>
    <submittedName>
        <fullName evidence="1">Uncharacterized protein</fullName>
    </submittedName>
</protein>
<evidence type="ECO:0000313" key="2">
    <source>
        <dbReference type="Proteomes" id="UP000230423"/>
    </source>
</evidence>
<dbReference type="EMBL" id="KZ353641">
    <property type="protein sequence ID" value="PIO61423.1"/>
    <property type="molecule type" value="Genomic_DNA"/>
</dbReference>
<organism evidence="1 2">
    <name type="scientific">Teladorsagia circumcincta</name>
    <name type="common">Brown stomach worm</name>
    <name type="synonym">Ostertagia circumcincta</name>
    <dbReference type="NCBI Taxonomy" id="45464"/>
    <lineage>
        <taxon>Eukaryota</taxon>
        <taxon>Metazoa</taxon>
        <taxon>Ecdysozoa</taxon>
        <taxon>Nematoda</taxon>
        <taxon>Chromadorea</taxon>
        <taxon>Rhabditida</taxon>
        <taxon>Rhabditina</taxon>
        <taxon>Rhabditomorpha</taxon>
        <taxon>Strongyloidea</taxon>
        <taxon>Trichostrongylidae</taxon>
        <taxon>Teladorsagia</taxon>
    </lineage>
</organism>
<sequence length="363" mass="40590">PTDDDPAGLLYSLRRQGLYQVAIVTVDLTPSDKLLSLVNERCMYQAADVDALMSYGVDFVQGLACALDDAAVLHARDAKLLRDAITQFWNDARSQTSAVTQKINEGNTSLSCKLNESFTAGGTRLYSLPTVAMLGLESQTLKVVPFSRSTEEGTQFSFWLRRLDDIIRMRPSPLFSKQKVNFPHWPSGWGRAREKAEELSEDARKDFDLVAAHIRTFFESPQQRYVARQKLAICRKKPAEPSSSFANRVLNLVRAATAGYDPMVQRGDIRADRHQGSDGGALLFEATMDRLIHLGRSELAVNALDGRAKDFFIPGPDRCELHLITLDHFATNVSTDTRGFRPLPRLRERLLGLLRRAYSSSTP</sequence>
<dbReference type="OrthoDB" id="5872378at2759"/>
<dbReference type="Proteomes" id="UP000230423">
    <property type="component" value="Unassembled WGS sequence"/>
</dbReference>